<protein>
    <submittedName>
        <fullName evidence="1">Uncharacterized protein</fullName>
    </submittedName>
</protein>
<dbReference type="Proteomes" id="UP000464620">
    <property type="component" value="Chromosome B09"/>
</dbReference>
<reference evidence="1 2" key="1">
    <citation type="submission" date="2020-01" db="EMBL/GenBank/DDBJ databases">
        <title>Genome sequence of Arachis hypogaea, cultivar Shitouqi.</title>
        <authorList>
            <person name="Zhuang W."/>
            <person name="Chen H."/>
            <person name="Varshney R."/>
            <person name="Wang D."/>
            <person name="Ming R."/>
        </authorList>
    </citation>
    <scope>NUCLEOTIDE SEQUENCE [LARGE SCALE GENOMIC DNA]</scope>
    <source>
        <tissue evidence="1">Young leaf</tissue>
    </source>
</reference>
<evidence type="ECO:0000313" key="1">
    <source>
        <dbReference type="EMBL" id="QHN80049.1"/>
    </source>
</evidence>
<proteinExistence type="predicted"/>
<gene>
    <name evidence="1" type="ORF">DS421_19g675090</name>
</gene>
<sequence length="115" mass="12975">MRAAVRAEKVDLGSESSGDLGLLWGSDEWGSMRNELLVAEGLYVEFASLVCSELRESSRDKGYIWWMMMMLIDEEERDTCQGLLLGARGNRHSSCQIFIDMWLPLSCLSMFSTPA</sequence>
<dbReference type="AlphaFoldDB" id="A0A6B9VEP3"/>
<dbReference type="EMBL" id="CP031001">
    <property type="protein sequence ID" value="QHN80049.1"/>
    <property type="molecule type" value="Genomic_DNA"/>
</dbReference>
<name>A0A6B9VEP3_ARAHY</name>
<accession>A0A6B9VEP3</accession>
<organism evidence="1 2">
    <name type="scientific">Arachis hypogaea</name>
    <name type="common">Peanut</name>
    <dbReference type="NCBI Taxonomy" id="3818"/>
    <lineage>
        <taxon>Eukaryota</taxon>
        <taxon>Viridiplantae</taxon>
        <taxon>Streptophyta</taxon>
        <taxon>Embryophyta</taxon>
        <taxon>Tracheophyta</taxon>
        <taxon>Spermatophyta</taxon>
        <taxon>Magnoliopsida</taxon>
        <taxon>eudicotyledons</taxon>
        <taxon>Gunneridae</taxon>
        <taxon>Pentapetalae</taxon>
        <taxon>rosids</taxon>
        <taxon>fabids</taxon>
        <taxon>Fabales</taxon>
        <taxon>Fabaceae</taxon>
        <taxon>Papilionoideae</taxon>
        <taxon>50 kb inversion clade</taxon>
        <taxon>dalbergioids sensu lato</taxon>
        <taxon>Dalbergieae</taxon>
        <taxon>Pterocarpus clade</taxon>
        <taxon>Arachis</taxon>
    </lineage>
</organism>
<evidence type="ECO:0000313" key="2">
    <source>
        <dbReference type="Proteomes" id="UP000464620"/>
    </source>
</evidence>